<name>W0HSI6_9GAMM</name>
<keyword evidence="2 4" id="KW-0418">Kinase</keyword>
<protein>
    <submittedName>
        <fullName evidence="4">Dihydroxyacetone kinase, L subunit</fullName>
    </submittedName>
</protein>
<keyword evidence="1" id="KW-0808">Transferase</keyword>
<evidence type="ECO:0000313" key="4">
    <source>
        <dbReference type="EMBL" id="AHF75180.1"/>
    </source>
</evidence>
<dbReference type="InterPro" id="IPR012737">
    <property type="entry name" value="DhaK_L_YcgS"/>
</dbReference>
<dbReference type="PATRIC" id="fig|1239307.3.peg.67"/>
<dbReference type="HOGENOM" id="CLU_066424_1_0_6"/>
<evidence type="ECO:0000313" key="5">
    <source>
        <dbReference type="Proteomes" id="UP000019028"/>
    </source>
</evidence>
<sequence length="221" mass="23025">MSFANKDGLLIAKNMVAIIQENKAWLSEIDGAAGDGDHGINMSKGFTLAAERLTPAMNMSDAFLLISQILMGEIGGSMGPLYGSWFRGLSRASAERTDLDAAALQMMFDSGLTDLRALTSAQTGDKTLLDVLVPSVEAFGEAIATGASEDAALIAMKTAAQTGFDATRAMQARIGRASRLGERSIGHPDAGAGSCLLLLSAFADTAISLINQGKKHATTVK</sequence>
<dbReference type="RefSeq" id="WP_025420336.1">
    <property type="nucleotide sequence ID" value="NZ_CP006569.1"/>
</dbReference>
<dbReference type="Proteomes" id="UP000019028">
    <property type="component" value="Chromosome"/>
</dbReference>
<dbReference type="SMART" id="SM01120">
    <property type="entry name" value="Dak2"/>
    <property type="match status" value="1"/>
</dbReference>
<dbReference type="AlphaFoldDB" id="W0HSI6"/>
<dbReference type="GO" id="GO:0019563">
    <property type="term" value="P:glycerol catabolic process"/>
    <property type="evidence" value="ECO:0007669"/>
    <property type="project" value="TreeGrafter"/>
</dbReference>
<gene>
    <name evidence="4" type="ORF">Sant_0063</name>
</gene>
<reference evidence="4 5" key="1">
    <citation type="journal article" date="2014" name="Genome Biol. Evol.">
        <title>Genome degeneration and adaptation in a nascent stage of symbiosis.</title>
        <authorList>
            <person name="Oakeson K.F."/>
            <person name="Gil R."/>
            <person name="Clayton A.L."/>
            <person name="Dunn D.M."/>
            <person name="von Niederhausern A.C."/>
            <person name="Hamil C."/>
            <person name="Aoyagi A."/>
            <person name="Duval B."/>
            <person name="Baca A."/>
            <person name="Silva F.J."/>
            <person name="Vallier A."/>
            <person name="Jackson D.G."/>
            <person name="Latorre A."/>
            <person name="Weiss R.B."/>
            <person name="Heddi A."/>
            <person name="Moya A."/>
            <person name="Dale C."/>
        </authorList>
    </citation>
    <scope>NUCLEOTIDE SEQUENCE [LARGE SCALE GENOMIC DNA]</scope>
    <source>
        <strain evidence="4 5">HS1</strain>
    </source>
</reference>
<dbReference type="InterPro" id="IPR050861">
    <property type="entry name" value="Dihydroxyacetone_Kinase"/>
</dbReference>
<dbReference type="PROSITE" id="PS51480">
    <property type="entry name" value="DHAL"/>
    <property type="match status" value="1"/>
</dbReference>
<dbReference type="InterPro" id="IPR036117">
    <property type="entry name" value="DhaL_dom_sf"/>
</dbReference>
<dbReference type="InterPro" id="IPR004007">
    <property type="entry name" value="DhaL_dom"/>
</dbReference>
<dbReference type="KEGG" id="sod:Sant_0063"/>
<dbReference type="OrthoDB" id="9800291at2"/>
<keyword evidence="5" id="KW-1185">Reference proteome</keyword>
<evidence type="ECO:0000256" key="1">
    <source>
        <dbReference type="ARBA" id="ARBA00022679"/>
    </source>
</evidence>
<dbReference type="EMBL" id="CP006569">
    <property type="protein sequence ID" value="AHF75180.1"/>
    <property type="molecule type" value="Genomic_DNA"/>
</dbReference>
<accession>W0HSI6</accession>
<dbReference type="PANTHER" id="PTHR28629:SF4">
    <property type="entry name" value="TRIOKINASE_FMN CYCLASE"/>
    <property type="match status" value="1"/>
</dbReference>
<dbReference type="GO" id="GO:0004371">
    <property type="term" value="F:glycerone kinase activity"/>
    <property type="evidence" value="ECO:0007669"/>
    <property type="project" value="InterPro"/>
</dbReference>
<evidence type="ECO:0000256" key="2">
    <source>
        <dbReference type="ARBA" id="ARBA00022777"/>
    </source>
</evidence>
<dbReference type="Gene3D" id="1.25.40.340">
    <property type="match status" value="1"/>
</dbReference>
<dbReference type="Pfam" id="PF02734">
    <property type="entry name" value="Dak2"/>
    <property type="match status" value="1"/>
</dbReference>
<dbReference type="SUPFAM" id="SSF101473">
    <property type="entry name" value="DhaL-like"/>
    <property type="match status" value="1"/>
</dbReference>
<proteinExistence type="predicted"/>
<dbReference type="NCBIfam" id="TIGR02365">
    <property type="entry name" value="dha_L_ycgS"/>
    <property type="match status" value="1"/>
</dbReference>
<dbReference type="FunFam" id="1.25.40.340:FF:000002">
    <property type="entry name" value="Dihydroxyacetone kinase, L subunit"/>
    <property type="match status" value="1"/>
</dbReference>
<evidence type="ECO:0000259" key="3">
    <source>
        <dbReference type="PROSITE" id="PS51480"/>
    </source>
</evidence>
<feature type="domain" description="DhaL" evidence="3">
    <location>
        <begin position="6"/>
        <end position="204"/>
    </location>
</feature>
<dbReference type="GO" id="GO:0005829">
    <property type="term" value="C:cytosol"/>
    <property type="evidence" value="ECO:0007669"/>
    <property type="project" value="TreeGrafter"/>
</dbReference>
<dbReference type="PANTHER" id="PTHR28629">
    <property type="entry name" value="TRIOKINASE/FMN CYCLASE"/>
    <property type="match status" value="1"/>
</dbReference>
<organism evidence="4 5">
    <name type="scientific">Sodalis praecaptivus</name>
    <dbReference type="NCBI Taxonomy" id="1239307"/>
    <lineage>
        <taxon>Bacteria</taxon>
        <taxon>Pseudomonadati</taxon>
        <taxon>Pseudomonadota</taxon>
        <taxon>Gammaproteobacteria</taxon>
        <taxon>Enterobacterales</taxon>
        <taxon>Bruguierivoracaceae</taxon>
        <taxon>Sodalis</taxon>
    </lineage>
</organism>